<evidence type="ECO:0000313" key="2">
    <source>
        <dbReference type="EMBL" id="KFL36688.1"/>
    </source>
</evidence>
<dbReference type="PATRIC" id="fig|1121014.3.peg.1375"/>
<keyword evidence="1" id="KW-1133">Transmembrane helix</keyword>
<dbReference type="InterPro" id="IPR045584">
    <property type="entry name" value="Pilin-like"/>
</dbReference>
<dbReference type="PROSITE" id="PS00409">
    <property type="entry name" value="PROKAR_NTER_METHYL"/>
    <property type="match status" value="1"/>
</dbReference>
<dbReference type="PANTHER" id="PTHR30093:SF47">
    <property type="entry name" value="TYPE IV PILUS NON-CORE MINOR PILIN PILE"/>
    <property type="match status" value="1"/>
</dbReference>
<comment type="caution">
    <text evidence="2">The sequence shown here is derived from an EMBL/GenBank/DDBJ whole genome shotgun (WGS) entry which is preliminary data.</text>
</comment>
<keyword evidence="1" id="KW-0472">Membrane</keyword>
<name>A0A087MII5_9GAMM</name>
<dbReference type="Pfam" id="PF16732">
    <property type="entry name" value="ComP_DUS"/>
    <property type="match status" value="1"/>
</dbReference>
<keyword evidence="3" id="KW-1185">Reference proteome</keyword>
<reference evidence="2 3" key="2">
    <citation type="journal article" date="2015" name="Stand. Genomic Sci.">
        <title>High quality draft genomic sequence of Arenimonas donghaensis DSM 18148(T).</title>
        <authorList>
            <person name="Chen F."/>
            <person name="Wang H."/>
            <person name="Cao Y."/>
            <person name="Li X."/>
            <person name="Wang G."/>
        </authorList>
    </citation>
    <scope>NUCLEOTIDE SEQUENCE [LARGE SCALE GENOMIC DNA]</scope>
    <source>
        <strain evidence="2 3">HO3-R19</strain>
    </source>
</reference>
<keyword evidence="1" id="KW-0812">Transmembrane</keyword>
<protein>
    <submittedName>
        <fullName evidence="2">Uncharacterized protein</fullName>
    </submittedName>
</protein>
<dbReference type="STRING" id="1121014.N788_03490"/>
<gene>
    <name evidence="2" type="ORF">N788_03490</name>
</gene>
<evidence type="ECO:0000256" key="1">
    <source>
        <dbReference type="SAM" id="Phobius"/>
    </source>
</evidence>
<dbReference type="GO" id="GO:0043683">
    <property type="term" value="P:type IV pilus assembly"/>
    <property type="evidence" value="ECO:0007669"/>
    <property type="project" value="InterPro"/>
</dbReference>
<reference evidence="3" key="1">
    <citation type="submission" date="2013-08" db="EMBL/GenBank/DDBJ databases">
        <title>Genome sequencing of Arenimonas donghaensis.</title>
        <authorList>
            <person name="Chen F."/>
            <person name="Wang G."/>
        </authorList>
    </citation>
    <scope>NUCLEOTIDE SEQUENCE [LARGE SCALE GENOMIC DNA]</scope>
    <source>
        <strain evidence="3">HO3-R19</strain>
    </source>
</reference>
<dbReference type="InterPro" id="IPR031982">
    <property type="entry name" value="PilE-like"/>
</dbReference>
<dbReference type="InterPro" id="IPR012902">
    <property type="entry name" value="N_methyl_site"/>
</dbReference>
<dbReference type="SUPFAM" id="SSF54523">
    <property type="entry name" value="Pili subunits"/>
    <property type="match status" value="1"/>
</dbReference>
<dbReference type="Pfam" id="PF07963">
    <property type="entry name" value="N_methyl"/>
    <property type="match status" value="1"/>
</dbReference>
<accession>A0A087MII5</accession>
<dbReference type="EMBL" id="AVCJ01000012">
    <property type="protein sequence ID" value="KFL36688.1"/>
    <property type="molecule type" value="Genomic_DNA"/>
</dbReference>
<sequence>MTMFSRNTKGFTLIELMIVVAVIAILSAIAYPSYVNYVLDSRRATATACLVEHGQFMERYYTTNLDYEIDPAAMPAFGCETELADFYAFSFVADPTATAYTVQAVPQGSQQRDTECGTLTLNQIGNRTESGSGDLDDCW</sequence>
<evidence type="ECO:0000313" key="3">
    <source>
        <dbReference type="Proteomes" id="UP000029085"/>
    </source>
</evidence>
<dbReference type="Gene3D" id="3.30.700.10">
    <property type="entry name" value="Glycoprotein, Type 4 Pilin"/>
    <property type="match status" value="1"/>
</dbReference>
<dbReference type="NCBIfam" id="TIGR02532">
    <property type="entry name" value="IV_pilin_GFxxxE"/>
    <property type="match status" value="1"/>
</dbReference>
<proteinExistence type="predicted"/>
<dbReference type="PANTHER" id="PTHR30093">
    <property type="entry name" value="GENERAL SECRETION PATHWAY PROTEIN G"/>
    <property type="match status" value="1"/>
</dbReference>
<dbReference type="AlphaFoldDB" id="A0A087MII5"/>
<organism evidence="2 3">
    <name type="scientific">Arenimonas donghaensis DSM 18148 = HO3-R19</name>
    <dbReference type="NCBI Taxonomy" id="1121014"/>
    <lineage>
        <taxon>Bacteria</taxon>
        <taxon>Pseudomonadati</taxon>
        <taxon>Pseudomonadota</taxon>
        <taxon>Gammaproteobacteria</taxon>
        <taxon>Lysobacterales</taxon>
        <taxon>Lysobacteraceae</taxon>
        <taxon>Arenimonas</taxon>
    </lineage>
</organism>
<dbReference type="Proteomes" id="UP000029085">
    <property type="component" value="Unassembled WGS sequence"/>
</dbReference>
<dbReference type="RefSeq" id="WP_034222858.1">
    <property type="nucleotide sequence ID" value="NZ_AVCJ01000012.1"/>
</dbReference>
<feature type="transmembrane region" description="Helical" evidence="1">
    <location>
        <begin position="12"/>
        <end position="34"/>
    </location>
</feature>